<keyword evidence="1" id="KW-0472">Membrane</keyword>
<keyword evidence="1" id="KW-0812">Transmembrane</keyword>
<feature type="transmembrane region" description="Helical" evidence="1">
    <location>
        <begin position="74"/>
        <end position="91"/>
    </location>
</feature>
<dbReference type="EMBL" id="JAODUO010000230">
    <property type="protein sequence ID" value="KAK2185564.1"/>
    <property type="molecule type" value="Genomic_DNA"/>
</dbReference>
<gene>
    <name evidence="2" type="ORF">NP493_228g04001</name>
</gene>
<keyword evidence="1" id="KW-1133">Transmembrane helix</keyword>
<protein>
    <submittedName>
        <fullName evidence="2">Uncharacterized protein</fullName>
    </submittedName>
</protein>
<keyword evidence="3" id="KW-1185">Reference proteome</keyword>
<comment type="caution">
    <text evidence="2">The sequence shown here is derived from an EMBL/GenBank/DDBJ whole genome shotgun (WGS) entry which is preliminary data.</text>
</comment>
<name>A0AAD9NZV7_RIDPI</name>
<evidence type="ECO:0000256" key="1">
    <source>
        <dbReference type="SAM" id="Phobius"/>
    </source>
</evidence>
<dbReference type="Proteomes" id="UP001209878">
    <property type="component" value="Unassembled WGS sequence"/>
</dbReference>
<organism evidence="2 3">
    <name type="scientific">Ridgeia piscesae</name>
    <name type="common">Tubeworm</name>
    <dbReference type="NCBI Taxonomy" id="27915"/>
    <lineage>
        <taxon>Eukaryota</taxon>
        <taxon>Metazoa</taxon>
        <taxon>Spiralia</taxon>
        <taxon>Lophotrochozoa</taxon>
        <taxon>Annelida</taxon>
        <taxon>Polychaeta</taxon>
        <taxon>Sedentaria</taxon>
        <taxon>Canalipalpata</taxon>
        <taxon>Sabellida</taxon>
        <taxon>Siboglinidae</taxon>
        <taxon>Ridgeia</taxon>
    </lineage>
</organism>
<dbReference type="AlphaFoldDB" id="A0AAD9NZV7"/>
<proteinExistence type="predicted"/>
<accession>A0AAD9NZV7</accession>
<evidence type="ECO:0000313" key="3">
    <source>
        <dbReference type="Proteomes" id="UP001209878"/>
    </source>
</evidence>
<evidence type="ECO:0000313" key="2">
    <source>
        <dbReference type="EMBL" id="KAK2185564.1"/>
    </source>
</evidence>
<sequence>MSLSQCKIPHCYKKSTIIPVPRTYTPSCLNVYRLVALTSVVIKTLELLVLQFMKYIMDPLLDRSRFAYRENRPVDDVISLGLFLGLFYVLLHLDSLDQRLNIRGEDNNIYTKTSLLSQWLTPLRHIISHDT</sequence>
<feature type="transmembrane region" description="Helical" evidence="1">
    <location>
        <begin position="31"/>
        <end position="53"/>
    </location>
</feature>
<reference evidence="2" key="1">
    <citation type="journal article" date="2023" name="Mol. Biol. Evol.">
        <title>Third-Generation Sequencing Reveals the Adaptive Role of the Epigenome in Three Deep-Sea Polychaetes.</title>
        <authorList>
            <person name="Perez M."/>
            <person name="Aroh O."/>
            <person name="Sun Y."/>
            <person name="Lan Y."/>
            <person name="Juniper S.K."/>
            <person name="Young C.R."/>
            <person name="Angers B."/>
            <person name="Qian P.Y."/>
        </authorList>
    </citation>
    <scope>NUCLEOTIDE SEQUENCE</scope>
    <source>
        <strain evidence="2">R07B-5</strain>
    </source>
</reference>